<organism evidence="2 3">
    <name type="scientific">Pokkaliibacter plantistimulans</name>
    <dbReference type="NCBI Taxonomy" id="1635171"/>
    <lineage>
        <taxon>Bacteria</taxon>
        <taxon>Pseudomonadati</taxon>
        <taxon>Pseudomonadota</taxon>
        <taxon>Gammaproteobacteria</taxon>
        <taxon>Oceanospirillales</taxon>
        <taxon>Balneatrichaceae</taxon>
        <taxon>Pokkaliibacter</taxon>
    </lineage>
</organism>
<sequence>MLMKPITKVLIVLLVLLGISIAMVVYRYAQTSPLALVAEASLEPTPAPMKWLAVQSLHYFHPSAEEIADLNQQAGARYLAALPDQAEARRLLQEYQQQGLDLDAKDQQTGTGLTALQGAAIGNETAMVSLLLSLGANPLAEDAQGRTALALVEQSQRNRPDMDFSAVLALLKK</sequence>
<dbReference type="EMBL" id="LAPT01000122">
    <property type="protein sequence ID" value="PXF29172.1"/>
    <property type="molecule type" value="Genomic_DNA"/>
</dbReference>
<reference evidence="2 3" key="1">
    <citation type="submission" date="2015-03" db="EMBL/GenBank/DDBJ databases">
        <authorList>
            <person name="Krishnan R."/>
            <person name="Midha S."/>
            <person name="Patil P.B."/>
            <person name="Rameshkumar N."/>
        </authorList>
    </citation>
    <scope>NUCLEOTIDE SEQUENCE [LARGE SCALE GENOMIC DNA]</scope>
    <source>
        <strain evidence="2 3">L1E11</strain>
    </source>
</reference>
<proteinExistence type="predicted"/>
<evidence type="ECO:0000313" key="2">
    <source>
        <dbReference type="EMBL" id="PXF29172.1"/>
    </source>
</evidence>
<name>A0ABX5LRD1_9GAMM</name>
<keyword evidence="1" id="KW-0040">ANK repeat</keyword>
<gene>
    <name evidence="2" type="ORF">WH50_22060</name>
</gene>
<dbReference type="InterPro" id="IPR002110">
    <property type="entry name" value="Ankyrin_rpt"/>
</dbReference>
<evidence type="ECO:0000256" key="1">
    <source>
        <dbReference type="PROSITE-ProRule" id="PRU00023"/>
    </source>
</evidence>
<feature type="repeat" description="ANK" evidence="1">
    <location>
        <begin position="111"/>
        <end position="143"/>
    </location>
</feature>
<dbReference type="Proteomes" id="UP000248090">
    <property type="component" value="Unassembled WGS sequence"/>
</dbReference>
<dbReference type="SUPFAM" id="SSF48403">
    <property type="entry name" value="Ankyrin repeat"/>
    <property type="match status" value="1"/>
</dbReference>
<protein>
    <recommendedName>
        <fullName evidence="4">Ankyrin</fullName>
    </recommendedName>
</protein>
<accession>A0ABX5LRD1</accession>
<evidence type="ECO:0008006" key="4">
    <source>
        <dbReference type="Google" id="ProtNLM"/>
    </source>
</evidence>
<comment type="caution">
    <text evidence="2">The sequence shown here is derived from an EMBL/GenBank/DDBJ whole genome shotgun (WGS) entry which is preliminary data.</text>
</comment>
<dbReference type="Gene3D" id="1.25.40.20">
    <property type="entry name" value="Ankyrin repeat-containing domain"/>
    <property type="match status" value="1"/>
</dbReference>
<evidence type="ECO:0000313" key="3">
    <source>
        <dbReference type="Proteomes" id="UP000248090"/>
    </source>
</evidence>
<dbReference type="InterPro" id="IPR036770">
    <property type="entry name" value="Ankyrin_rpt-contain_sf"/>
</dbReference>
<keyword evidence="3" id="KW-1185">Reference proteome</keyword>
<dbReference type="PROSITE" id="PS50088">
    <property type="entry name" value="ANK_REPEAT"/>
    <property type="match status" value="1"/>
</dbReference>